<dbReference type="InterPro" id="IPR041212">
    <property type="entry name" value="Vta1_C"/>
</dbReference>
<evidence type="ECO:0000313" key="13">
    <source>
        <dbReference type="Proteomes" id="UP000316621"/>
    </source>
</evidence>
<dbReference type="Gene3D" id="1.25.40.270">
    <property type="entry name" value="Vacuolar protein sorting-associated protein vta1"/>
    <property type="match status" value="1"/>
</dbReference>
<name>A0A4Y7INZ0_PAPSO</name>
<dbReference type="AlphaFoldDB" id="A0A4Y7INZ0"/>
<evidence type="ECO:0000313" key="12">
    <source>
        <dbReference type="EMBL" id="RZC50604.1"/>
    </source>
</evidence>
<keyword evidence="6" id="KW-0967">Endosome</keyword>
<evidence type="ECO:0000256" key="2">
    <source>
        <dbReference type="ARBA" id="ARBA00004496"/>
    </source>
</evidence>
<feature type="compositionally biased region" description="Polar residues" evidence="9">
    <location>
        <begin position="241"/>
        <end position="257"/>
    </location>
</feature>
<keyword evidence="5" id="KW-0963">Cytoplasm</keyword>
<feature type="compositionally biased region" description="Pro residues" evidence="9">
    <location>
        <begin position="353"/>
        <end position="366"/>
    </location>
</feature>
<proteinExistence type="inferred from homology"/>
<dbReference type="GO" id="GO:0009555">
    <property type="term" value="P:pollen development"/>
    <property type="evidence" value="ECO:0007669"/>
    <property type="project" value="EnsemblPlants"/>
</dbReference>
<feature type="domain" description="Vta1/callose synthase N-terminal" evidence="10">
    <location>
        <begin position="12"/>
        <end position="148"/>
    </location>
</feature>
<dbReference type="InterPro" id="IPR044538">
    <property type="entry name" value="Vta1-like"/>
</dbReference>
<feature type="compositionally biased region" description="Polar residues" evidence="9">
    <location>
        <begin position="205"/>
        <end position="221"/>
    </location>
</feature>
<keyword evidence="7" id="KW-0653">Protein transport</keyword>
<dbReference type="OMA" id="KAGGNDQ"/>
<dbReference type="Proteomes" id="UP000316621">
    <property type="component" value="Chromosome 2"/>
</dbReference>
<dbReference type="InterPro" id="IPR039431">
    <property type="entry name" value="Vta1/CALS_N"/>
</dbReference>
<dbReference type="GO" id="GO:1903335">
    <property type="term" value="P:regulation of vacuolar transport"/>
    <property type="evidence" value="ECO:0007669"/>
    <property type="project" value="EnsemblPlants"/>
</dbReference>
<dbReference type="Pfam" id="PF18097">
    <property type="entry name" value="Vta1_C"/>
    <property type="match status" value="1"/>
</dbReference>
<dbReference type="InterPro" id="IPR023175">
    <property type="entry name" value="Vta1/CALS_N_sf"/>
</dbReference>
<dbReference type="GO" id="GO:0005634">
    <property type="term" value="C:nucleus"/>
    <property type="evidence" value="ECO:0007669"/>
    <property type="project" value="EnsemblPlants"/>
</dbReference>
<keyword evidence="13" id="KW-1185">Reference proteome</keyword>
<evidence type="ECO:0000256" key="8">
    <source>
        <dbReference type="ARBA" id="ARBA00023136"/>
    </source>
</evidence>
<evidence type="ECO:0000256" key="3">
    <source>
        <dbReference type="ARBA" id="ARBA00007895"/>
    </source>
</evidence>
<sequence>MGSESEPAKLLLPYLQRADELQKHEPLVAYYCRLYAMERGLKIPSNQRTKTTNSLLISLMNQLEKDKKSIQLGPDDSMYVEGFASNVFGKADKIDRAGRADLNTAKTFYAASIFFEILNQFGEIQPELEQRQKYAAWKAADIRKALKEGRKPEPGPPGGDKDELDASDEINSSYDVGPSESSPANHHGVPDNSSTQSHDRVNYQPPVNSATVHPSYPTSDYPSDEFYPTPSPPHRPDHSAFQPTSPAQRPDNSAFQPTSPPHRPDNSAYLPHPTTHRPENFDPPPPYQHQPYPHEPQQPGQPTYPSHDTPSSSFSYPNFQTYPSFSDHSLPSVPTHQPSYYQGPDSSSFSHQSPPPSVSHQPPPPTVSHQSAPPSVPQHPSTAEYPSGRRNSEPAMQAFQYDSNYLPAPEKIAEAHKAARFAVGALAFDDVAIAVDFLRKSLELLTNPSAGIQ</sequence>
<dbReference type="EMBL" id="CM010716">
    <property type="protein sequence ID" value="RZC50604.1"/>
    <property type="molecule type" value="Genomic_DNA"/>
</dbReference>
<evidence type="ECO:0000256" key="9">
    <source>
        <dbReference type="SAM" id="MobiDB-lite"/>
    </source>
</evidence>
<evidence type="ECO:0000256" key="7">
    <source>
        <dbReference type="ARBA" id="ARBA00022927"/>
    </source>
</evidence>
<evidence type="ECO:0008006" key="14">
    <source>
        <dbReference type="Google" id="ProtNLM"/>
    </source>
</evidence>
<evidence type="ECO:0000259" key="11">
    <source>
        <dbReference type="Pfam" id="PF18097"/>
    </source>
</evidence>
<dbReference type="OrthoDB" id="391137at2759"/>
<gene>
    <name evidence="12" type="ORF">C5167_019037</name>
</gene>
<dbReference type="Pfam" id="PF04652">
    <property type="entry name" value="Vta1"/>
    <property type="match status" value="1"/>
</dbReference>
<dbReference type="GO" id="GO:1900426">
    <property type="term" value="P:positive regulation of defense response to bacterium"/>
    <property type="evidence" value="ECO:0007669"/>
    <property type="project" value="EnsemblPlants"/>
</dbReference>
<dbReference type="Gene3D" id="1.20.5.420">
    <property type="entry name" value="Immunoglobulin FC, subunit C"/>
    <property type="match status" value="1"/>
</dbReference>
<dbReference type="GO" id="GO:0042803">
    <property type="term" value="F:protein homodimerization activity"/>
    <property type="evidence" value="ECO:0007669"/>
    <property type="project" value="EnsemblPlants"/>
</dbReference>
<evidence type="ECO:0000256" key="4">
    <source>
        <dbReference type="ARBA" id="ARBA00022448"/>
    </source>
</evidence>
<dbReference type="PANTHER" id="PTHR46009">
    <property type="entry name" value="VACUOLAR PROTEIN SORTING-ASSOCIATED PROTEIN VTA1 HOMOLOG"/>
    <property type="match status" value="1"/>
</dbReference>
<dbReference type="GO" id="GO:0098542">
    <property type="term" value="P:defense response to other organism"/>
    <property type="evidence" value="ECO:0007669"/>
    <property type="project" value="EnsemblPlants"/>
</dbReference>
<keyword evidence="4" id="KW-0813">Transport</keyword>
<evidence type="ECO:0000259" key="10">
    <source>
        <dbReference type="Pfam" id="PF04652"/>
    </source>
</evidence>
<dbReference type="GO" id="GO:0010008">
    <property type="term" value="C:endosome membrane"/>
    <property type="evidence" value="ECO:0007669"/>
    <property type="project" value="UniProtKB-SubCell"/>
</dbReference>
<dbReference type="GO" id="GO:0080001">
    <property type="term" value="P:mucilage extrusion from seed coat"/>
    <property type="evidence" value="ECO:0007669"/>
    <property type="project" value="EnsemblPlants"/>
</dbReference>
<feature type="domain" description="Vta1 C-terminal" evidence="11">
    <location>
        <begin position="409"/>
        <end position="446"/>
    </location>
</feature>
<dbReference type="GO" id="GO:0032511">
    <property type="term" value="P:late endosome to vacuole transport via multivesicular body sorting pathway"/>
    <property type="evidence" value="ECO:0007669"/>
    <property type="project" value="InterPro"/>
</dbReference>
<dbReference type="Gramene" id="RZC50604">
    <property type="protein sequence ID" value="RZC50604"/>
    <property type="gene ID" value="C5167_019037"/>
</dbReference>
<dbReference type="PANTHER" id="PTHR46009:SF1">
    <property type="entry name" value="VACUOLAR PROTEIN SORTING-ASSOCIATED PROTEIN VTA1 HOMOLOG"/>
    <property type="match status" value="1"/>
</dbReference>
<evidence type="ECO:0000256" key="1">
    <source>
        <dbReference type="ARBA" id="ARBA00004481"/>
    </source>
</evidence>
<feature type="compositionally biased region" description="Pro residues" evidence="9">
    <location>
        <begin position="281"/>
        <end position="296"/>
    </location>
</feature>
<keyword evidence="8" id="KW-0472">Membrane</keyword>
<protein>
    <recommendedName>
        <fullName evidence="14">Vta1/callose synthase N-terminal domain-containing protein</fullName>
    </recommendedName>
</protein>
<dbReference type="STRING" id="3469.A0A4Y7INZ0"/>
<feature type="compositionally biased region" description="Polar residues" evidence="9">
    <location>
        <begin position="169"/>
        <end position="184"/>
    </location>
</feature>
<evidence type="ECO:0000256" key="6">
    <source>
        <dbReference type="ARBA" id="ARBA00022753"/>
    </source>
</evidence>
<dbReference type="GO" id="GO:0005771">
    <property type="term" value="C:multivesicular body"/>
    <property type="evidence" value="ECO:0007669"/>
    <property type="project" value="EnsemblPlants"/>
</dbReference>
<reference evidence="12 13" key="1">
    <citation type="journal article" date="2018" name="Science">
        <title>The opium poppy genome and morphinan production.</title>
        <authorList>
            <person name="Guo L."/>
            <person name="Winzer T."/>
            <person name="Yang X."/>
            <person name="Li Y."/>
            <person name="Ning Z."/>
            <person name="He Z."/>
            <person name="Teodor R."/>
            <person name="Lu Y."/>
            <person name="Bowser T.A."/>
            <person name="Graham I.A."/>
            <person name="Ye K."/>
        </authorList>
    </citation>
    <scope>NUCLEOTIDE SEQUENCE [LARGE SCALE GENOMIC DNA]</scope>
    <source>
        <strain evidence="13">cv. HN1</strain>
        <tissue evidence="12">Leaves</tissue>
    </source>
</reference>
<feature type="region of interest" description="Disordered" evidence="9">
    <location>
        <begin position="146"/>
        <end position="397"/>
    </location>
</feature>
<feature type="compositionally biased region" description="Polar residues" evidence="9">
    <location>
        <begin position="303"/>
        <end position="340"/>
    </location>
</feature>
<dbReference type="GO" id="GO:0015031">
    <property type="term" value="P:protein transport"/>
    <property type="evidence" value="ECO:0007669"/>
    <property type="project" value="UniProtKB-KW"/>
</dbReference>
<organism evidence="12 13">
    <name type="scientific">Papaver somniferum</name>
    <name type="common">Opium poppy</name>
    <dbReference type="NCBI Taxonomy" id="3469"/>
    <lineage>
        <taxon>Eukaryota</taxon>
        <taxon>Viridiplantae</taxon>
        <taxon>Streptophyta</taxon>
        <taxon>Embryophyta</taxon>
        <taxon>Tracheophyta</taxon>
        <taxon>Spermatophyta</taxon>
        <taxon>Magnoliopsida</taxon>
        <taxon>Ranunculales</taxon>
        <taxon>Papaveraceae</taxon>
        <taxon>Papaveroideae</taxon>
        <taxon>Papaver</taxon>
    </lineage>
</organism>
<evidence type="ECO:0000256" key="5">
    <source>
        <dbReference type="ARBA" id="ARBA00022490"/>
    </source>
</evidence>
<comment type="similarity">
    <text evidence="3">Belongs to the VTA1 family.</text>
</comment>
<accession>A0A4Y7INZ0</accession>
<comment type="subcellular location">
    <subcellularLocation>
        <location evidence="2">Cytoplasm</location>
    </subcellularLocation>
    <subcellularLocation>
        <location evidence="1">Endosome membrane</location>
        <topology evidence="1">Peripheral membrane protein</topology>
    </subcellularLocation>
</comment>